<organism evidence="2 3">
    <name type="scientific">Planosporangium flavigriseum</name>
    <dbReference type="NCBI Taxonomy" id="373681"/>
    <lineage>
        <taxon>Bacteria</taxon>
        <taxon>Bacillati</taxon>
        <taxon>Actinomycetota</taxon>
        <taxon>Actinomycetes</taxon>
        <taxon>Micromonosporales</taxon>
        <taxon>Micromonosporaceae</taxon>
        <taxon>Planosporangium</taxon>
    </lineage>
</organism>
<name>A0A8J3PL66_9ACTN</name>
<evidence type="ECO:0000313" key="3">
    <source>
        <dbReference type="Proteomes" id="UP000653674"/>
    </source>
</evidence>
<dbReference type="AlphaFoldDB" id="A0A8J3PL66"/>
<sequence>MSEEENIRIHDPASGATQKEYDASDLESVLRVREWRNWDEVIQWLRTEGDNHRRLTPGEVRNMVADMERARQRGVQFKPDAQYLWRELKQTVPG</sequence>
<keyword evidence="3" id="KW-1185">Reference proteome</keyword>
<dbReference type="RefSeq" id="WP_168078565.1">
    <property type="nucleotide sequence ID" value="NZ_BAAAQJ010000004.1"/>
</dbReference>
<feature type="region of interest" description="Disordered" evidence="1">
    <location>
        <begin position="1"/>
        <end position="22"/>
    </location>
</feature>
<dbReference type="Proteomes" id="UP000653674">
    <property type="component" value="Unassembled WGS sequence"/>
</dbReference>
<reference evidence="2" key="1">
    <citation type="submission" date="2021-01" db="EMBL/GenBank/DDBJ databases">
        <title>Whole genome shotgun sequence of Planosporangium flavigriseum NBRC 105377.</title>
        <authorList>
            <person name="Komaki H."/>
            <person name="Tamura T."/>
        </authorList>
    </citation>
    <scope>NUCLEOTIDE SEQUENCE</scope>
    <source>
        <strain evidence="2">NBRC 105377</strain>
    </source>
</reference>
<protein>
    <submittedName>
        <fullName evidence="2">Uncharacterized protein</fullName>
    </submittedName>
</protein>
<evidence type="ECO:0000313" key="2">
    <source>
        <dbReference type="EMBL" id="GIG74161.1"/>
    </source>
</evidence>
<feature type="compositionally biased region" description="Basic and acidic residues" evidence="1">
    <location>
        <begin position="1"/>
        <end position="11"/>
    </location>
</feature>
<dbReference type="EMBL" id="BONU01000015">
    <property type="protein sequence ID" value="GIG74161.1"/>
    <property type="molecule type" value="Genomic_DNA"/>
</dbReference>
<comment type="caution">
    <text evidence="2">The sequence shown here is derived from an EMBL/GenBank/DDBJ whole genome shotgun (WGS) entry which is preliminary data.</text>
</comment>
<evidence type="ECO:0000256" key="1">
    <source>
        <dbReference type="SAM" id="MobiDB-lite"/>
    </source>
</evidence>
<proteinExistence type="predicted"/>
<gene>
    <name evidence="2" type="ORF">Pfl04_25650</name>
</gene>
<accession>A0A8J3PL66</accession>